<dbReference type="Gene3D" id="3.40.50.1820">
    <property type="entry name" value="alpha/beta hydrolase"/>
    <property type="match status" value="1"/>
</dbReference>
<evidence type="ECO:0008006" key="8">
    <source>
        <dbReference type="Google" id="ProtNLM"/>
    </source>
</evidence>
<dbReference type="PANTHER" id="PTHR43248">
    <property type="entry name" value="2-SUCCINYL-6-HYDROXY-2,4-CYCLOHEXADIENE-1-CARBOXYLATE SYNTHASE"/>
    <property type="match status" value="1"/>
</dbReference>
<evidence type="ECO:0000313" key="7">
    <source>
        <dbReference type="Proteomes" id="UP001501578"/>
    </source>
</evidence>
<dbReference type="Pfam" id="PF00561">
    <property type="entry name" value="Abhydrolase_1"/>
    <property type="match status" value="1"/>
</dbReference>
<feature type="transmembrane region" description="Helical" evidence="3">
    <location>
        <begin position="60"/>
        <end position="80"/>
    </location>
</feature>
<reference evidence="7" key="1">
    <citation type="journal article" date="2019" name="Int. J. Syst. Evol. Microbiol.">
        <title>The Global Catalogue of Microorganisms (GCM) 10K type strain sequencing project: providing services to taxonomists for standard genome sequencing and annotation.</title>
        <authorList>
            <consortium name="The Broad Institute Genomics Platform"/>
            <consortium name="The Broad Institute Genome Sequencing Center for Infectious Disease"/>
            <person name="Wu L."/>
            <person name="Ma J."/>
        </authorList>
    </citation>
    <scope>NUCLEOTIDE SEQUENCE [LARGE SCALE GENOMIC DNA]</scope>
    <source>
        <strain evidence="7">JCM 11136</strain>
    </source>
</reference>
<feature type="transmembrane region" description="Helical" evidence="3">
    <location>
        <begin position="236"/>
        <end position="259"/>
    </location>
</feature>
<keyword evidence="3" id="KW-0812">Transmembrane</keyword>
<name>A0ABP4AGY8_9ACTN</name>
<dbReference type="EMBL" id="BAAAHQ010000023">
    <property type="protein sequence ID" value="GAA0936581.1"/>
    <property type="molecule type" value="Genomic_DNA"/>
</dbReference>
<feature type="domain" description="AB hydrolase-1" evidence="4">
    <location>
        <begin position="426"/>
        <end position="537"/>
    </location>
</feature>
<dbReference type="InterPro" id="IPR051601">
    <property type="entry name" value="Serine_prot/Carboxylest_S33"/>
</dbReference>
<keyword evidence="3" id="KW-1133">Transmembrane helix</keyword>
<accession>A0ABP4AGY8</accession>
<dbReference type="InterPro" id="IPR029058">
    <property type="entry name" value="AB_hydrolase_fold"/>
</dbReference>
<keyword evidence="2" id="KW-0378">Hydrolase</keyword>
<evidence type="ECO:0000259" key="5">
    <source>
        <dbReference type="Pfam" id="PF08386"/>
    </source>
</evidence>
<evidence type="ECO:0000259" key="4">
    <source>
        <dbReference type="Pfam" id="PF00561"/>
    </source>
</evidence>
<comment type="similarity">
    <text evidence="1">Belongs to the peptidase S33 family.</text>
</comment>
<feature type="transmembrane region" description="Helical" evidence="3">
    <location>
        <begin position="156"/>
        <end position="181"/>
    </location>
</feature>
<feature type="transmembrane region" description="Helical" evidence="3">
    <location>
        <begin position="19"/>
        <end position="40"/>
    </location>
</feature>
<dbReference type="RefSeq" id="WP_343951951.1">
    <property type="nucleotide sequence ID" value="NZ_BAAAHQ010000023.1"/>
</dbReference>
<evidence type="ECO:0000313" key="6">
    <source>
        <dbReference type="EMBL" id="GAA0936581.1"/>
    </source>
</evidence>
<dbReference type="InterPro" id="IPR000073">
    <property type="entry name" value="AB_hydrolase_1"/>
</dbReference>
<evidence type="ECO:0000256" key="1">
    <source>
        <dbReference type="ARBA" id="ARBA00010088"/>
    </source>
</evidence>
<dbReference type="PANTHER" id="PTHR43248:SF30">
    <property type="entry name" value="AB HYDROLASE-1 DOMAIN-CONTAINING PROTEIN"/>
    <property type="match status" value="1"/>
</dbReference>
<proteinExistence type="inferred from homology"/>
<gene>
    <name evidence="6" type="ORF">GCM10009560_45370</name>
</gene>
<comment type="caution">
    <text evidence="6">The sequence shown here is derived from an EMBL/GenBank/DDBJ whole genome shotgun (WGS) entry which is preliminary data.</text>
</comment>
<sequence length="749" mass="78076">MIDVIASEWYKLRSLRSNIALLAASVAAVFACGLVAYLMGAGFDRQSADERLAFAGNGNGLATGLPIAYLVMAALGALAITSEYSTGMIRTSLAAVPRRQVFLLAKIPGLATVSLVAGQVLAFAMHLVSQLVLGERADQVLMSGQTLGTPLSEPGVLAATVVAGLSMVAVALIGLGLGAAIRSTPGTLLALVLLLFVLPVGTRVLPSPLRDQAGSIMIENLPSQIAGVGGGLLTPLAAGALLVAYVVAALSAGAVVTALRSGRRRVLAVGTAVTLVSGAVVAAAAPGTAGSSLSWGACTLKPAPQDLRCSSVEVPLDWRNPGGRKITLKLAKLAATGAERRMGTVFLLPGGPGGSGVDDLAHKAGSFAQLRHRFDVVSLAPRNVVEPGGVLPHDCLGSGPWLTLPGTRAEFAALAEANRAHAQRCRDADPAFFDTMDSASVAKDVEAVRVALGEDRMNLLGNSYGGVAAVGYARQFPGRVRTIVLDGSVNHVDADSVTDAEHFRVKEQSMRRFAAWCEGATACALRGQDVPALWRRLLREADRSPVPVKGAAPSLSYSGFDLLVAALPSFGQPGDAPERPRWVQLADAIKRAAEGDARGFADYVYQATKSMKVPSWVGVNMTHCLDGLGYATYEDYREGLRRGRKLSPHFGAMRAWHDLACPGWPVPVANPRAPLPADRLPPLMAVGSWTDYEATAAITRKVPGSGGVAYDGHGHGLYLAGKMCPIAHVNRYFLTGEPPPPGTVCKPSS</sequence>
<dbReference type="Proteomes" id="UP001501578">
    <property type="component" value="Unassembled WGS sequence"/>
</dbReference>
<dbReference type="InterPro" id="IPR013595">
    <property type="entry name" value="Pept_S33_TAP-like_C"/>
</dbReference>
<dbReference type="SUPFAM" id="SSF53474">
    <property type="entry name" value="alpha/beta-Hydrolases"/>
    <property type="match status" value="1"/>
</dbReference>
<keyword evidence="3" id="KW-0472">Membrane</keyword>
<keyword evidence="7" id="KW-1185">Reference proteome</keyword>
<protein>
    <recommendedName>
        <fullName evidence="8">Alpha/beta fold hydrolase</fullName>
    </recommendedName>
</protein>
<dbReference type="Pfam" id="PF08386">
    <property type="entry name" value="Abhydrolase_4"/>
    <property type="match status" value="1"/>
</dbReference>
<feature type="transmembrane region" description="Helical" evidence="3">
    <location>
        <begin position="266"/>
        <end position="285"/>
    </location>
</feature>
<evidence type="ECO:0000256" key="2">
    <source>
        <dbReference type="ARBA" id="ARBA00022801"/>
    </source>
</evidence>
<organism evidence="6 7">
    <name type="scientific">Nonomuraea longicatena</name>
    <dbReference type="NCBI Taxonomy" id="83682"/>
    <lineage>
        <taxon>Bacteria</taxon>
        <taxon>Bacillati</taxon>
        <taxon>Actinomycetota</taxon>
        <taxon>Actinomycetes</taxon>
        <taxon>Streptosporangiales</taxon>
        <taxon>Streptosporangiaceae</taxon>
        <taxon>Nonomuraea</taxon>
    </lineage>
</organism>
<feature type="transmembrane region" description="Helical" evidence="3">
    <location>
        <begin position="188"/>
        <end position="205"/>
    </location>
</feature>
<feature type="domain" description="Peptidase S33 tripeptidyl aminopeptidase-like C-terminal" evidence="5">
    <location>
        <begin position="648"/>
        <end position="745"/>
    </location>
</feature>
<feature type="transmembrane region" description="Helical" evidence="3">
    <location>
        <begin position="101"/>
        <end position="125"/>
    </location>
</feature>
<evidence type="ECO:0000256" key="3">
    <source>
        <dbReference type="SAM" id="Phobius"/>
    </source>
</evidence>